<dbReference type="InterPro" id="IPR036461">
    <property type="entry name" value="Urease_betasu_sf"/>
</dbReference>
<keyword evidence="1 3" id="KW-0378">Hydrolase</keyword>
<keyword evidence="5" id="KW-1185">Reference proteome</keyword>
<dbReference type="HAMAP" id="MF_01954">
    <property type="entry name" value="Urease_beta"/>
    <property type="match status" value="1"/>
</dbReference>
<dbReference type="CDD" id="cd00407">
    <property type="entry name" value="Urease_beta"/>
    <property type="match status" value="1"/>
</dbReference>
<reference evidence="4 5" key="1">
    <citation type="journal article" date="2015" name="Genome Announc.">
        <title>Expanding the biotechnology potential of lactobacilli through comparative genomics of 213 strains and associated genera.</title>
        <authorList>
            <person name="Sun Z."/>
            <person name="Harris H.M."/>
            <person name="McCann A."/>
            <person name="Guo C."/>
            <person name="Argimon S."/>
            <person name="Zhang W."/>
            <person name="Yang X."/>
            <person name="Jeffery I.B."/>
            <person name="Cooney J.C."/>
            <person name="Kagawa T.F."/>
            <person name="Liu W."/>
            <person name="Song Y."/>
            <person name="Salvetti E."/>
            <person name="Wrobel A."/>
            <person name="Rasinkangas P."/>
            <person name="Parkhill J."/>
            <person name="Rea M.C."/>
            <person name="O'Sullivan O."/>
            <person name="Ritari J."/>
            <person name="Douillard F.P."/>
            <person name="Paul Ross R."/>
            <person name="Yang R."/>
            <person name="Briner A.E."/>
            <person name="Felis G.E."/>
            <person name="de Vos W.M."/>
            <person name="Barrangou R."/>
            <person name="Klaenhammer T.R."/>
            <person name="Caufield P.W."/>
            <person name="Cui Y."/>
            <person name="Zhang H."/>
            <person name="O'Toole P.W."/>
        </authorList>
    </citation>
    <scope>NUCLEOTIDE SEQUENCE [LARGE SCALE GENOMIC DNA]</scope>
    <source>
        <strain evidence="4 5">DSM 20653</strain>
    </source>
</reference>
<accession>A0A0R1ZFE4</accession>
<dbReference type="Gene3D" id="2.10.150.10">
    <property type="entry name" value="Urease, beta subunit"/>
    <property type="match status" value="1"/>
</dbReference>
<organism evidence="4 5">
    <name type="scientific">Ligilactobacillus araffinosus DSM 20653</name>
    <dbReference type="NCBI Taxonomy" id="1423820"/>
    <lineage>
        <taxon>Bacteria</taxon>
        <taxon>Bacillati</taxon>
        <taxon>Bacillota</taxon>
        <taxon>Bacilli</taxon>
        <taxon>Lactobacillales</taxon>
        <taxon>Lactobacillaceae</taxon>
        <taxon>Ligilactobacillus</taxon>
    </lineage>
</organism>
<comment type="similarity">
    <text evidence="3">Belongs to the urease beta subunit family.</text>
</comment>
<dbReference type="AlphaFoldDB" id="A0A0R1ZFE4"/>
<dbReference type="InterPro" id="IPR002019">
    <property type="entry name" value="Urease_beta-like"/>
</dbReference>
<sequence>MVPGEYVLAKDKIVCNADYPAITIEVKNTGDRAVQVGSHFHFYEANAGLEFDRKKAWGKRLDIPAGTAIRFEPGDVRKVNLVDFGGKRRIFGFNDKVNGYLDGFSAPETDEEAYTNVRKSALDMNKNK</sequence>
<dbReference type="EMBL" id="AYYZ01000002">
    <property type="protein sequence ID" value="KRM53505.1"/>
    <property type="molecule type" value="Genomic_DNA"/>
</dbReference>
<evidence type="ECO:0000256" key="3">
    <source>
        <dbReference type="HAMAP-Rule" id="MF_01954"/>
    </source>
</evidence>
<evidence type="ECO:0000256" key="2">
    <source>
        <dbReference type="ARBA" id="ARBA00047778"/>
    </source>
</evidence>
<keyword evidence="3" id="KW-0963">Cytoplasm</keyword>
<dbReference type="SUPFAM" id="SSF51278">
    <property type="entry name" value="Urease, beta-subunit"/>
    <property type="match status" value="1"/>
</dbReference>
<evidence type="ECO:0000313" key="5">
    <source>
        <dbReference type="Proteomes" id="UP000051291"/>
    </source>
</evidence>
<dbReference type="GO" id="GO:0035550">
    <property type="term" value="C:urease complex"/>
    <property type="evidence" value="ECO:0007669"/>
    <property type="project" value="InterPro"/>
</dbReference>
<dbReference type="PATRIC" id="fig|1423820.4.peg.418"/>
<dbReference type="PANTHER" id="PTHR33569:SF1">
    <property type="entry name" value="UREASE"/>
    <property type="match status" value="1"/>
</dbReference>
<dbReference type="RefSeq" id="WP_057906011.1">
    <property type="nucleotide sequence ID" value="NZ_AYYZ01000002.1"/>
</dbReference>
<dbReference type="PANTHER" id="PTHR33569">
    <property type="entry name" value="UREASE"/>
    <property type="match status" value="1"/>
</dbReference>
<protein>
    <recommendedName>
        <fullName evidence="3">Urease subunit beta</fullName>
        <ecNumber evidence="3">3.5.1.5</ecNumber>
    </recommendedName>
    <alternativeName>
        <fullName evidence="3">Urea amidohydrolase subunit beta</fullName>
    </alternativeName>
</protein>
<dbReference type="InterPro" id="IPR050069">
    <property type="entry name" value="Urease_subunit"/>
</dbReference>
<comment type="pathway">
    <text evidence="3">Nitrogen metabolism; urea degradation; CO(2) and NH(3) from urea (urease route): step 1/1.</text>
</comment>
<dbReference type="STRING" id="1423820.FC64_GL000417"/>
<dbReference type="FunFam" id="2.10.150.10:FF:000001">
    <property type="entry name" value="Urease subunit beta"/>
    <property type="match status" value="1"/>
</dbReference>
<comment type="catalytic activity">
    <reaction evidence="2 3">
        <text>urea + 2 H2O + H(+) = hydrogencarbonate + 2 NH4(+)</text>
        <dbReference type="Rhea" id="RHEA:20557"/>
        <dbReference type="ChEBI" id="CHEBI:15377"/>
        <dbReference type="ChEBI" id="CHEBI:15378"/>
        <dbReference type="ChEBI" id="CHEBI:16199"/>
        <dbReference type="ChEBI" id="CHEBI:17544"/>
        <dbReference type="ChEBI" id="CHEBI:28938"/>
        <dbReference type="EC" id="3.5.1.5"/>
    </reaction>
</comment>
<dbReference type="EC" id="3.5.1.5" evidence="3"/>
<dbReference type="Proteomes" id="UP000051291">
    <property type="component" value="Unassembled WGS sequence"/>
</dbReference>
<dbReference type="GO" id="GO:0009039">
    <property type="term" value="F:urease activity"/>
    <property type="evidence" value="ECO:0007669"/>
    <property type="project" value="UniProtKB-UniRule"/>
</dbReference>
<dbReference type="UniPathway" id="UPA00258">
    <property type="reaction ID" value="UER00370"/>
</dbReference>
<dbReference type="NCBIfam" id="TIGR00192">
    <property type="entry name" value="urease_beta"/>
    <property type="match status" value="1"/>
</dbReference>
<comment type="subcellular location">
    <subcellularLocation>
        <location evidence="3">Cytoplasm</location>
    </subcellularLocation>
</comment>
<comment type="subunit">
    <text evidence="3">Heterotrimer of UreA (gamma), UreB (beta) and UreC (alpha) subunits. Three heterotrimers associate to form the active enzyme.</text>
</comment>
<evidence type="ECO:0000256" key="1">
    <source>
        <dbReference type="ARBA" id="ARBA00022801"/>
    </source>
</evidence>
<comment type="caution">
    <text evidence="4">The sequence shown here is derived from an EMBL/GenBank/DDBJ whole genome shotgun (WGS) entry which is preliminary data.</text>
</comment>
<name>A0A0R1ZFE4_9LACO</name>
<proteinExistence type="inferred from homology"/>
<dbReference type="Pfam" id="PF00699">
    <property type="entry name" value="Urease_beta"/>
    <property type="match status" value="1"/>
</dbReference>
<dbReference type="GO" id="GO:0043419">
    <property type="term" value="P:urea catabolic process"/>
    <property type="evidence" value="ECO:0007669"/>
    <property type="project" value="UniProtKB-UniRule"/>
</dbReference>
<evidence type="ECO:0000313" key="4">
    <source>
        <dbReference type="EMBL" id="KRM53505.1"/>
    </source>
</evidence>
<gene>
    <name evidence="3" type="primary">ureB</name>
    <name evidence="4" type="ORF">FC64_GL000417</name>
</gene>
<dbReference type="NCBIfam" id="NF009682">
    <property type="entry name" value="PRK13203.1"/>
    <property type="match status" value="1"/>
</dbReference>